<evidence type="ECO:0000256" key="5">
    <source>
        <dbReference type="ARBA" id="ARBA00022603"/>
    </source>
</evidence>
<evidence type="ECO:0000256" key="2">
    <source>
        <dbReference type="ARBA" id="ARBA00005528"/>
    </source>
</evidence>
<sequence length="248" mass="26793">MSQRYYCPQERFDEPFWLTDTEAHHLLNVMRAKPGAEVEVFNGDGLVASVVVTEASKRKALLQPVAGSQRQDPNGLSIPLTLATAVPKSDRFRWLVEKGTELGVTRLVPLKTSRSVVSPRESKLEKQQQYVVEACKQSGRNTLMEIGTLVDLADYLGQLPPESLLLTGAPAVVDSKSLWSELVETRPAEVVLFVGPEGGFTPEEDALLAEHGAKPISVGPYVLRTETAGLTLAAVAVAAIQACASEEA</sequence>
<dbReference type="RefSeq" id="WP_013630311.1">
    <property type="nucleotide sequence ID" value="NC_015174.1"/>
</dbReference>
<dbReference type="Pfam" id="PF04452">
    <property type="entry name" value="Methyltrans_RNA"/>
    <property type="match status" value="1"/>
</dbReference>
<dbReference type="EMBL" id="CP002546">
    <property type="protein sequence ID" value="ADY61594.1"/>
    <property type="molecule type" value="Genomic_DNA"/>
</dbReference>
<keyword evidence="5 10" id="KW-0489">Methyltransferase</keyword>
<name>F0SGI9_RUBBR</name>
<evidence type="ECO:0000256" key="10">
    <source>
        <dbReference type="PIRNR" id="PIRNR015601"/>
    </source>
</evidence>
<keyword evidence="4 10" id="KW-0698">rRNA processing</keyword>
<dbReference type="HOGENOM" id="CLU_067442_5_0_0"/>
<dbReference type="GO" id="GO:0070475">
    <property type="term" value="P:rRNA base methylation"/>
    <property type="evidence" value="ECO:0007669"/>
    <property type="project" value="TreeGrafter"/>
</dbReference>
<dbReference type="SUPFAM" id="SSF75217">
    <property type="entry name" value="alpha/beta knot"/>
    <property type="match status" value="1"/>
</dbReference>
<dbReference type="KEGG" id="pbs:Plabr_4017"/>
<dbReference type="PANTHER" id="PTHR30027">
    <property type="entry name" value="RIBOSOMAL RNA SMALL SUBUNIT METHYLTRANSFERASE E"/>
    <property type="match status" value="1"/>
</dbReference>
<feature type="domain" description="Ribosomal RNA small subunit methyltransferase E PUA-like" evidence="12">
    <location>
        <begin position="18"/>
        <end position="64"/>
    </location>
</feature>
<dbReference type="CDD" id="cd18084">
    <property type="entry name" value="RsmE-like"/>
    <property type="match status" value="1"/>
</dbReference>
<dbReference type="PIRSF" id="PIRSF015601">
    <property type="entry name" value="MTase_slr0722"/>
    <property type="match status" value="1"/>
</dbReference>
<dbReference type="Proteomes" id="UP000006860">
    <property type="component" value="Chromosome"/>
</dbReference>
<evidence type="ECO:0000313" key="14">
    <source>
        <dbReference type="Proteomes" id="UP000006860"/>
    </source>
</evidence>
<dbReference type="STRING" id="756272.Plabr_4017"/>
<gene>
    <name evidence="13" type="ordered locus">Plabr_4017</name>
</gene>
<evidence type="ECO:0000256" key="3">
    <source>
        <dbReference type="ARBA" id="ARBA00022490"/>
    </source>
</evidence>
<evidence type="ECO:0000256" key="4">
    <source>
        <dbReference type="ARBA" id="ARBA00022552"/>
    </source>
</evidence>
<dbReference type="PANTHER" id="PTHR30027:SF3">
    <property type="entry name" value="16S RRNA (URACIL(1498)-N(3))-METHYLTRANSFERASE"/>
    <property type="match status" value="1"/>
</dbReference>
<dbReference type="Pfam" id="PF20260">
    <property type="entry name" value="PUA_4"/>
    <property type="match status" value="1"/>
</dbReference>
<dbReference type="SUPFAM" id="SSF88697">
    <property type="entry name" value="PUA domain-like"/>
    <property type="match status" value="1"/>
</dbReference>
<comment type="subcellular location">
    <subcellularLocation>
        <location evidence="1 10">Cytoplasm</location>
    </subcellularLocation>
</comment>
<evidence type="ECO:0000259" key="11">
    <source>
        <dbReference type="Pfam" id="PF04452"/>
    </source>
</evidence>
<dbReference type="InterPro" id="IPR029026">
    <property type="entry name" value="tRNA_m1G_MTases_N"/>
</dbReference>
<dbReference type="InterPro" id="IPR046886">
    <property type="entry name" value="RsmE_MTase_dom"/>
</dbReference>
<keyword evidence="3 10" id="KW-0963">Cytoplasm</keyword>
<dbReference type="eggNOG" id="COG1385">
    <property type="taxonomic scope" value="Bacteria"/>
</dbReference>
<keyword evidence="14" id="KW-1185">Reference proteome</keyword>
<dbReference type="NCBIfam" id="TIGR00046">
    <property type="entry name" value="RsmE family RNA methyltransferase"/>
    <property type="match status" value="1"/>
</dbReference>
<evidence type="ECO:0000256" key="7">
    <source>
        <dbReference type="ARBA" id="ARBA00022691"/>
    </source>
</evidence>
<evidence type="ECO:0000256" key="6">
    <source>
        <dbReference type="ARBA" id="ARBA00022679"/>
    </source>
</evidence>
<evidence type="ECO:0000256" key="8">
    <source>
        <dbReference type="ARBA" id="ARBA00025699"/>
    </source>
</evidence>
<dbReference type="GO" id="GO:0070042">
    <property type="term" value="F:rRNA (uridine-N3-)-methyltransferase activity"/>
    <property type="evidence" value="ECO:0007669"/>
    <property type="project" value="TreeGrafter"/>
</dbReference>
<dbReference type="InterPro" id="IPR029028">
    <property type="entry name" value="Alpha/beta_knot_MTases"/>
</dbReference>
<keyword evidence="7 10" id="KW-0949">S-adenosyl-L-methionine</keyword>
<evidence type="ECO:0000313" key="13">
    <source>
        <dbReference type="EMBL" id="ADY61594.1"/>
    </source>
</evidence>
<organism evidence="13 14">
    <name type="scientific">Rubinisphaera brasiliensis (strain ATCC 49424 / DSM 5305 / JCM 21570 / IAM 15109 / NBRC 103401 / IFAM 1448)</name>
    <name type="common">Planctomyces brasiliensis</name>
    <dbReference type="NCBI Taxonomy" id="756272"/>
    <lineage>
        <taxon>Bacteria</taxon>
        <taxon>Pseudomonadati</taxon>
        <taxon>Planctomycetota</taxon>
        <taxon>Planctomycetia</taxon>
        <taxon>Planctomycetales</taxon>
        <taxon>Planctomycetaceae</taxon>
        <taxon>Rubinisphaera</taxon>
    </lineage>
</organism>
<evidence type="ECO:0000256" key="9">
    <source>
        <dbReference type="ARBA" id="ARBA00047944"/>
    </source>
</evidence>
<keyword evidence="6 10" id="KW-0808">Transferase</keyword>
<accession>F0SGI9</accession>
<comment type="function">
    <text evidence="8 10">Specifically methylates the N3 position of the uracil ring of uridine 1498 (m3U1498) in 16S rRNA. Acts on the fully assembled 30S ribosomal subunit.</text>
</comment>
<comment type="similarity">
    <text evidence="2 10">Belongs to the RNA methyltransferase RsmE family.</text>
</comment>
<dbReference type="InterPro" id="IPR006700">
    <property type="entry name" value="RsmE"/>
</dbReference>
<dbReference type="GO" id="GO:0005737">
    <property type="term" value="C:cytoplasm"/>
    <property type="evidence" value="ECO:0007669"/>
    <property type="project" value="UniProtKB-SubCell"/>
</dbReference>
<dbReference type="Gene3D" id="3.40.1280.10">
    <property type="match status" value="1"/>
</dbReference>
<dbReference type="InterPro" id="IPR015947">
    <property type="entry name" value="PUA-like_sf"/>
</dbReference>
<dbReference type="EC" id="2.1.1.193" evidence="10"/>
<dbReference type="InterPro" id="IPR046887">
    <property type="entry name" value="RsmE_PUA-like"/>
</dbReference>
<protein>
    <recommendedName>
        <fullName evidence="10">Ribosomal RNA small subunit methyltransferase E</fullName>
        <ecNumber evidence="10">2.1.1.193</ecNumber>
    </recommendedName>
</protein>
<dbReference type="OrthoDB" id="9815641at2"/>
<proteinExistence type="inferred from homology"/>
<feature type="domain" description="Ribosomal RNA small subunit methyltransferase E methyltransferase" evidence="11">
    <location>
        <begin position="77"/>
        <end position="235"/>
    </location>
</feature>
<comment type="catalytic activity">
    <reaction evidence="9 10">
        <text>uridine(1498) in 16S rRNA + S-adenosyl-L-methionine = N(3)-methyluridine(1498) in 16S rRNA + S-adenosyl-L-homocysteine + H(+)</text>
        <dbReference type="Rhea" id="RHEA:42920"/>
        <dbReference type="Rhea" id="RHEA-COMP:10283"/>
        <dbReference type="Rhea" id="RHEA-COMP:10284"/>
        <dbReference type="ChEBI" id="CHEBI:15378"/>
        <dbReference type="ChEBI" id="CHEBI:57856"/>
        <dbReference type="ChEBI" id="CHEBI:59789"/>
        <dbReference type="ChEBI" id="CHEBI:65315"/>
        <dbReference type="ChEBI" id="CHEBI:74502"/>
        <dbReference type="EC" id="2.1.1.193"/>
    </reaction>
</comment>
<reference evidence="14" key="1">
    <citation type="submission" date="2011-02" db="EMBL/GenBank/DDBJ databases">
        <title>The complete genome of Planctomyces brasiliensis DSM 5305.</title>
        <authorList>
            <person name="Lucas S."/>
            <person name="Copeland A."/>
            <person name="Lapidus A."/>
            <person name="Bruce D."/>
            <person name="Goodwin L."/>
            <person name="Pitluck S."/>
            <person name="Kyrpides N."/>
            <person name="Mavromatis K."/>
            <person name="Pagani I."/>
            <person name="Ivanova N."/>
            <person name="Ovchinnikova G."/>
            <person name="Lu M."/>
            <person name="Detter J.C."/>
            <person name="Han C."/>
            <person name="Land M."/>
            <person name="Hauser L."/>
            <person name="Markowitz V."/>
            <person name="Cheng J.-F."/>
            <person name="Hugenholtz P."/>
            <person name="Woyke T."/>
            <person name="Wu D."/>
            <person name="Tindall B."/>
            <person name="Pomrenke H.G."/>
            <person name="Brambilla E."/>
            <person name="Klenk H.-P."/>
            <person name="Eisen J.A."/>
        </authorList>
    </citation>
    <scope>NUCLEOTIDE SEQUENCE [LARGE SCALE GENOMIC DNA]</scope>
    <source>
        <strain evidence="14">ATCC 49424 / DSM 5305 / JCM 21570 / IAM 15109 / NBRC 103401 / IFAM 1448</strain>
    </source>
</reference>
<evidence type="ECO:0000256" key="1">
    <source>
        <dbReference type="ARBA" id="ARBA00004496"/>
    </source>
</evidence>
<evidence type="ECO:0000259" key="12">
    <source>
        <dbReference type="Pfam" id="PF20260"/>
    </source>
</evidence>
<dbReference type="AlphaFoldDB" id="F0SGI9"/>